<dbReference type="AlphaFoldDB" id="A0A852Q1S9"/>
<proteinExistence type="predicted"/>
<evidence type="ECO:0000313" key="2">
    <source>
        <dbReference type="Proteomes" id="UP000590599"/>
    </source>
</evidence>
<dbReference type="EMBL" id="JACBKA010000036">
    <property type="protein sequence ID" value="NYA28147.1"/>
    <property type="molecule type" value="Genomic_DNA"/>
</dbReference>
<dbReference type="RefSeq" id="WP_118856371.1">
    <property type="nucleotide sequence ID" value="NZ_JACBKA010000036.1"/>
</dbReference>
<accession>A0A852Q1S9</accession>
<reference evidence="1 2" key="1">
    <citation type="submission" date="2020-07" db="EMBL/GenBank/DDBJ databases">
        <title>Genus Haemophilus, Bergeys manual.</title>
        <authorList>
            <person name="Noerskov-Lauritsen N."/>
        </authorList>
    </citation>
    <scope>NUCLEOTIDE SEQUENCE [LARGE SCALE GENOMIC DNA]</scope>
    <source>
        <strain evidence="1 2">CCUG30047</strain>
    </source>
</reference>
<protein>
    <submittedName>
        <fullName evidence="1">Uncharacterized protein</fullName>
    </submittedName>
</protein>
<sequence>MKKITADKIALVMARDILRTNSHYQRNIDLTTARDIAEFINSLSETFQKTLDDEIDSSHIINAYKNQSGK</sequence>
<gene>
    <name evidence="1" type="ORF">HZI69_09940</name>
</gene>
<name>A0A852Q1S9_HAEHA</name>
<organism evidence="1 2">
    <name type="scientific">Haemophilus haemolyticus</name>
    <dbReference type="NCBI Taxonomy" id="726"/>
    <lineage>
        <taxon>Bacteria</taxon>
        <taxon>Pseudomonadati</taxon>
        <taxon>Pseudomonadota</taxon>
        <taxon>Gammaproteobacteria</taxon>
        <taxon>Pasteurellales</taxon>
        <taxon>Pasteurellaceae</taxon>
        <taxon>Haemophilus</taxon>
    </lineage>
</organism>
<evidence type="ECO:0000313" key="1">
    <source>
        <dbReference type="EMBL" id="NYA28147.1"/>
    </source>
</evidence>
<dbReference type="Proteomes" id="UP000590599">
    <property type="component" value="Unassembled WGS sequence"/>
</dbReference>
<comment type="caution">
    <text evidence="1">The sequence shown here is derived from an EMBL/GenBank/DDBJ whole genome shotgun (WGS) entry which is preliminary data.</text>
</comment>